<dbReference type="CDD" id="cd21089">
    <property type="entry name" value="Trm112-like"/>
    <property type="match status" value="1"/>
</dbReference>
<evidence type="ECO:0000256" key="1">
    <source>
        <dbReference type="ARBA" id="ARBA00007980"/>
    </source>
</evidence>
<evidence type="ECO:0000313" key="4">
    <source>
        <dbReference type="EMBL" id="KAL3402759.1"/>
    </source>
</evidence>
<dbReference type="Pfam" id="PF03966">
    <property type="entry name" value="Trm112p"/>
    <property type="match status" value="1"/>
</dbReference>
<evidence type="ECO:0000256" key="3">
    <source>
        <dbReference type="ARBA" id="ARBA00030516"/>
    </source>
</evidence>
<comment type="similarity">
    <text evidence="1">Belongs to the TRM112 family.</text>
</comment>
<name>A0ABD2XBZ7_9HYME</name>
<protein>
    <recommendedName>
        <fullName evidence="2">Multifunctional methyltransferase subunit TRM112-like protein</fullName>
    </recommendedName>
    <alternativeName>
        <fullName evidence="3">tRNA methyltransferase 112 homolog</fullName>
    </alternativeName>
</protein>
<dbReference type="Proteomes" id="UP001627154">
    <property type="component" value="Unassembled WGS sequence"/>
</dbReference>
<comment type="caution">
    <text evidence="4">The sequence shown here is derived from an EMBL/GenBank/DDBJ whole genome shotgun (WGS) entry which is preliminary data.</text>
</comment>
<gene>
    <name evidence="4" type="ORF">TKK_004358</name>
</gene>
<dbReference type="Gene3D" id="2.20.25.10">
    <property type="match status" value="1"/>
</dbReference>
<evidence type="ECO:0000256" key="2">
    <source>
        <dbReference type="ARBA" id="ARBA00019989"/>
    </source>
</evidence>
<dbReference type="PANTHER" id="PTHR12773">
    <property type="entry name" value="UPF0315 PROTEIN-RELATED"/>
    <property type="match status" value="1"/>
</dbReference>
<accession>A0ABD2XBZ7</accession>
<proteinExistence type="inferred from homology"/>
<organism evidence="4 5">
    <name type="scientific">Trichogramma kaykai</name>
    <dbReference type="NCBI Taxonomy" id="54128"/>
    <lineage>
        <taxon>Eukaryota</taxon>
        <taxon>Metazoa</taxon>
        <taxon>Ecdysozoa</taxon>
        <taxon>Arthropoda</taxon>
        <taxon>Hexapoda</taxon>
        <taxon>Insecta</taxon>
        <taxon>Pterygota</taxon>
        <taxon>Neoptera</taxon>
        <taxon>Endopterygota</taxon>
        <taxon>Hymenoptera</taxon>
        <taxon>Apocrita</taxon>
        <taxon>Proctotrupomorpha</taxon>
        <taxon>Chalcidoidea</taxon>
        <taxon>Trichogrammatidae</taxon>
        <taxon>Trichogramma</taxon>
    </lineage>
</organism>
<evidence type="ECO:0000313" key="5">
    <source>
        <dbReference type="Proteomes" id="UP001627154"/>
    </source>
</evidence>
<dbReference type="PANTHER" id="PTHR12773:SF0">
    <property type="entry name" value="MULTIFUNCTIONAL METHYLTRANSFERASE SUBUNIT TRM112-LIKE PROTEIN"/>
    <property type="match status" value="1"/>
</dbReference>
<reference evidence="4 5" key="1">
    <citation type="journal article" date="2024" name="bioRxiv">
        <title>A reference genome for Trichogramma kaykai: A tiny desert-dwelling parasitoid wasp with competing sex-ratio distorters.</title>
        <authorList>
            <person name="Culotta J."/>
            <person name="Lindsey A.R."/>
        </authorList>
    </citation>
    <scope>NUCLEOTIDE SEQUENCE [LARGE SCALE GENOMIC DNA]</scope>
    <source>
        <strain evidence="4 5">KSX58</strain>
    </source>
</reference>
<dbReference type="SUPFAM" id="SSF158997">
    <property type="entry name" value="Trm112p-like"/>
    <property type="match status" value="1"/>
</dbReference>
<sequence>MKLLTHNMLSSKSLKGVVVGYPLKIEAYDVKVTEVEFNPEFIAKVIPKIDYSVLIRAAEYLGHVGKLPGHVPENVEKNTDFLKEVHHALLEVEVVKGDLVCPESGRRFPITDGIPNMLLNEDEV</sequence>
<dbReference type="AlphaFoldDB" id="A0ABD2XBZ7"/>
<dbReference type="EMBL" id="JBJJXI010000033">
    <property type="protein sequence ID" value="KAL3402759.1"/>
    <property type="molecule type" value="Genomic_DNA"/>
</dbReference>
<dbReference type="InterPro" id="IPR005651">
    <property type="entry name" value="Trm112-like"/>
</dbReference>
<dbReference type="InterPro" id="IPR039127">
    <property type="entry name" value="Trm112"/>
</dbReference>
<keyword evidence="5" id="KW-1185">Reference proteome</keyword>